<evidence type="ECO:0000256" key="5">
    <source>
        <dbReference type="SAM" id="MobiDB-lite"/>
    </source>
</evidence>
<dbReference type="GO" id="GO:0051087">
    <property type="term" value="F:protein-folding chaperone binding"/>
    <property type="evidence" value="ECO:0007669"/>
    <property type="project" value="TreeGrafter"/>
</dbReference>
<dbReference type="AlphaFoldDB" id="A0AAW1QG61"/>
<evidence type="ECO:0000259" key="6">
    <source>
        <dbReference type="PROSITE" id="PS51501"/>
    </source>
</evidence>
<gene>
    <name evidence="7" type="ORF">WJX72_009887</name>
</gene>
<feature type="region of interest" description="Disordered" evidence="5">
    <location>
        <begin position="1"/>
        <end position="56"/>
    </location>
</feature>
<evidence type="ECO:0000256" key="3">
    <source>
        <dbReference type="ARBA" id="ARBA00022833"/>
    </source>
</evidence>
<dbReference type="GO" id="GO:0005739">
    <property type="term" value="C:mitochondrion"/>
    <property type="evidence" value="ECO:0007669"/>
    <property type="project" value="TreeGrafter"/>
</dbReference>
<protein>
    <recommendedName>
        <fullName evidence="6">DNL-type domain-containing protein</fullName>
    </recommendedName>
</protein>
<dbReference type="PANTHER" id="PTHR20922">
    <property type="entry name" value="DNL-TYPE ZINC FINGER PROTEIN"/>
    <property type="match status" value="1"/>
</dbReference>
<dbReference type="PANTHER" id="PTHR20922:SF13">
    <property type="entry name" value="DNL-TYPE ZINC FINGER PROTEIN"/>
    <property type="match status" value="1"/>
</dbReference>
<accession>A0AAW1QG61</accession>
<dbReference type="Pfam" id="PF05180">
    <property type="entry name" value="zf-DNL"/>
    <property type="match status" value="1"/>
</dbReference>
<dbReference type="GO" id="GO:0006457">
    <property type="term" value="P:protein folding"/>
    <property type="evidence" value="ECO:0007669"/>
    <property type="project" value="TreeGrafter"/>
</dbReference>
<keyword evidence="1" id="KW-0479">Metal-binding</keyword>
<evidence type="ECO:0000256" key="1">
    <source>
        <dbReference type="ARBA" id="ARBA00022723"/>
    </source>
</evidence>
<dbReference type="Proteomes" id="UP001489004">
    <property type="component" value="Unassembled WGS sequence"/>
</dbReference>
<evidence type="ECO:0000313" key="7">
    <source>
        <dbReference type="EMBL" id="KAK9820391.1"/>
    </source>
</evidence>
<dbReference type="GO" id="GO:0050821">
    <property type="term" value="P:protein stabilization"/>
    <property type="evidence" value="ECO:0007669"/>
    <property type="project" value="TreeGrafter"/>
</dbReference>
<dbReference type="GO" id="GO:0008270">
    <property type="term" value="F:zinc ion binding"/>
    <property type="evidence" value="ECO:0007669"/>
    <property type="project" value="UniProtKB-KW"/>
</dbReference>
<dbReference type="PROSITE" id="PS51501">
    <property type="entry name" value="ZF_DNL"/>
    <property type="match status" value="1"/>
</dbReference>
<dbReference type="InterPro" id="IPR024158">
    <property type="entry name" value="Mt_import_TIM15"/>
</dbReference>
<sequence length="141" mass="15637">MTRCRDIRIANTTRVQGHLEGPNRTQIPQTRVQTSQGGESSSTSSSSSEDSDESTEQIAKIALDKPRRSLQVTFTCDKCGGRTERMVNPIAWDKGLVFVQCGQCEAWHKIKDAAGLIEEYRFIDDPEGSGERIEVQSDSDS</sequence>
<keyword evidence="3" id="KW-0862">Zinc</keyword>
<feature type="domain" description="DNL-type" evidence="6">
    <location>
        <begin position="65"/>
        <end position="141"/>
    </location>
</feature>
<dbReference type="GO" id="GO:0030150">
    <property type="term" value="P:protein import into mitochondrial matrix"/>
    <property type="evidence" value="ECO:0007669"/>
    <property type="project" value="TreeGrafter"/>
</dbReference>
<evidence type="ECO:0000256" key="4">
    <source>
        <dbReference type="PROSITE-ProRule" id="PRU00834"/>
    </source>
</evidence>
<name>A0AAW1QG61_9CHLO</name>
<feature type="compositionally biased region" description="Low complexity" evidence="5">
    <location>
        <begin position="35"/>
        <end position="48"/>
    </location>
</feature>
<proteinExistence type="predicted"/>
<comment type="caution">
    <text evidence="7">The sequence shown here is derived from an EMBL/GenBank/DDBJ whole genome shotgun (WGS) entry which is preliminary data.</text>
</comment>
<reference evidence="7 8" key="1">
    <citation type="journal article" date="2024" name="Nat. Commun.">
        <title>Phylogenomics reveals the evolutionary origins of lichenization in chlorophyte algae.</title>
        <authorList>
            <person name="Puginier C."/>
            <person name="Libourel C."/>
            <person name="Otte J."/>
            <person name="Skaloud P."/>
            <person name="Haon M."/>
            <person name="Grisel S."/>
            <person name="Petersen M."/>
            <person name="Berrin J.G."/>
            <person name="Delaux P.M."/>
            <person name="Dal Grande F."/>
            <person name="Keller J."/>
        </authorList>
    </citation>
    <scope>NUCLEOTIDE SEQUENCE [LARGE SCALE GENOMIC DNA]</scope>
    <source>
        <strain evidence="7 8">SAG 2043</strain>
    </source>
</reference>
<evidence type="ECO:0000256" key="2">
    <source>
        <dbReference type="ARBA" id="ARBA00022771"/>
    </source>
</evidence>
<organism evidence="7 8">
    <name type="scientific">[Myrmecia] bisecta</name>
    <dbReference type="NCBI Taxonomy" id="41462"/>
    <lineage>
        <taxon>Eukaryota</taxon>
        <taxon>Viridiplantae</taxon>
        <taxon>Chlorophyta</taxon>
        <taxon>core chlorophytes</taxon>
        <taxon>Trebouxiophyceae</taxon>
        <taxon>Trebouxiales</taxon>
        <taxon>Trebouxiaceae</taxon>
        <taxon>Myrmecia</taxon>
    </lineage>
</organism>
<keyword evidence="8" id="KW-1185">Reference proteome</keyword>
<feature type="compositionally biased region" description="Polar residues" evidence="5">
    <location>
        <begin position="23"/>
        <end position="34"/>
    </location>
</feature>
<dbReference type="EMBL" id="JALJOR010000003">
    <property type="protein sequence ID" value="KAK9820391.1"/>
    <property type="molecule type" value="Genomic_DNA"/>
</dbReference>
<evidence type="ECO:0000313" key="8">
    <source>
        <dbReference type="Proteomes" id="UP001489004"/>
    </source>
</evidence>
<keyword evidence="2 4" id="KW-0863">Zinc-finger</keyword>
<dbReference type="InterPro" id="IPR007853">
    <property type="entry name" value="Znf_DNL-typ"/>
</dbReference>